<organism evidence="1 2">
    <name type="scientific">Smallanthus sonchifolius</name>
    <dbReference type="NCBI Taxonomy" id="185202"/>
    <lineage>
        <taxon>Eukaryota</taxon>
        <taxon>Viridiplantae</taxon>
        <taxon>Streptophyta</taxon>
        <taxon>Embryophyta</taxon>
        <taxon>Tracheophyta</taxon>
        <taxon>Spermatophyta</taxon>
        <taxon>Magnoliopsida</taxon>
        <taxon>eudicotyledons</taxon>
        <taxon>Gunneridae</taxon>
        <taxon>Pentapetalae</taxon>
        <taxon>asterids</taxon>
        <taxon>campanulids</taxon>
        <taxon>Asterales</taxon>
        <taxon>Asteraceae</taxon>
        <taxon>Asteroideae</taxon>
        <taxon>Heliantheae alliance</taxon>
        <taxon>Millerieae</taxon>
        <taxon>Smallanthus</taxon>
    </lineage>
</organism>
<reference evidence="1 2" key="2">
    <citation type="journal article" date="2022" name="Mol. Ecol. Resour.">
        <title>The genomes of chicory, endive, great burdock and yacon provide insights into Asteraceae paleo-polyploidization history and plant inulin production.</title>
        <authorList>
            <person name="Fan W."/>
            <person name="Wang S."/>
            <person name="Wang H."/>
            <person name="Wang A."/>
            <person name="Jiang F."/>
            <person name="Liu H."/>
            <person name="Zhao H."/>
            <person name="Xu D."/>
            <person name="Zhang Y."/>
        </authorList>
    </citation>
    <scope>NUCLEOTIDE SEQUENCE [LARGE SCALE GENOMIC DNA]</scope>
    <source>
        <strain evidence="2">cv. Yunnan</strain>
        <tissue evidence="1">Leaves</tissue>
    </source>
</reference>
<dbReference type="EMBL" id="CM042021">
    <property type="protein sequence ID" value="KAI3819678.1"/>
    <property type="molecule type" value="Genomic_DNA"/>
</dbReference>
<name>A0ACB9JJ37_9ASTR</name>
<protein>
    <submittedName>
        <fullName evidence="1">Uncharacterized protein</fullName>
    </submittedName>
</protein>
<dbReference type="Proteomes" id="UP001056120">
    <property type="component" value="Linkage Group LG04"/>
</dbReference>
<proteinExistence type="predicted"/>
<comment type="caution">
    <text evidence="1">The sequence shown here is derived from an EMBL/GenBank/DDBJ whole genome shotgun (WGS) entry which is preliminary data.</text>
</comment>
<keyword evidence="2" id="KW-1185">Reference proteome</keyword>
<gene>
    <name evidence="1" type="ORF">L1987_13525</name>
</gene>
<accession>A0ACB9JJ37</accession>
<sequence>MLSLSFFTDSAMMWLSSICSARNLLVLSPYEGGFSITTVRVATSFCMSSIAWSVSMSIEDKSVSLSITFCLQGNRQDVLFAPTAIRVIALLFTLDKNMKDVVQMHAIADILEALKSSMS</sequence>
<reference evidence="2" key="1">
    <citation type="journal article" date="2022" name="Mol. Ecol. Resour.">
        <title>The genomes of chicory, endive, great burdock and yacon provide insights into Asteraceae palaeo-polyploidization history and plant inulin production.</title>
        <authorList>
            <person name="Fan W."/>
            <person name="Wang S."/>
            <person name="Wang H."/>
            <person name="Wang A."/>
            <person name="Jiang F."/>
            <person name="Liu H."/>
            <person name="Zhao H."/>
            <person name="Xu D."/>
            <person name="Zhang Y."/>
        </authorList>
    </citation>
    <scope>NUCLEOTIDE SEQUENCE [LARGE SCALE GENOMIC DNA]</scope>
    <source>
        <strain evidence="2">cv. Yunnan</strain>
    </source>
</reference>
<evidence type="ECO:0000313" key="2">
    <source>
        <dbReference type="Proteomes" id="UP001056120"/>
    </source>
</evidence>
<evidence type="ECO:0000313" key="1">
    <source>
        <dbReference type="EMBL" id="KAI3819678.1"/>
    </source>
</evidence>